<dbReference type="PANTHER" id="PTHR43301">
    <property type="entry name" value="ARABINAN ENDO-1,5-ALPHA-L-ARABINOSIDASE"/>
    <property type="match status" value="1"/>
</dbReference>
<evidence type="ECO:0000256" key="5">
    <source>
        <dbReference type="RuleBase" id="RU361187"/>
    </source>
</evidence>
<dbReference type="PROSITE" id="PS51318">
    <property type="entry name" value="TAT"/>
    <property type="match status" value="1"/>
</dbReference>
<dbReference type="RefSeq" id="WP_109639412.1">
    <property type="nucleotide sequence ID" value="NZ_QGHB01000010.1"/>
</dbReference>
<name>A0A316HSK7_9PSEU</name>
<dbReference type="GO" id="GO:0004553">
    <property type="term" value="F:hydrolase activity, hydrolyzing O-glycosyl compounds"/>
    <property type="evidence" value="ECO:0007669"/>
    <property type="project" value="InterPro"/>
</dbReference>
<reference evidence="7 8" key="1">
    <citation type="submission" date="2018-05" db="EMBL/GenBank/DDBJ databases">
        <title>Genomic Encyclopedia of Type Strains, Phase IV (KMG-IV): sequencing the most valuable type-strain genomes for metagenomic binning, comparative biology and taxonomic classification.</title>
        <authorList>
            <person name="Goeker M."/>
        </authorList>
    </citation>
    <scope>NUCLEOTIDE SEQUENCE [LARGE SCALE GENOMIC DNA]</scope>
    <source>
        <strain evidence="7 8">DSM 45480</strain>
    </source>
</reference>
<dbReference type="SMART" id="SM00458">
    <property type="entry name" value="RICIN"/>
    <property type="match status" value="1"/>
</dbReference>
<evidence type="ECO:0000256" key="3">
    <source>
        <dbReference type="ARBA" id="ARBA00022801"/>
    </source>
</evidence>
<protein>
    <submittedName>
        <fullName evidence="7">Glycosyl hydrolase family 43</fullName>
    </submittedName>
</protein>
<comment type="caution">
    <text evidence="7">The sequence shown here is derived from an EMBL/GenBank/DDBJ whole genome shotgun (WGS) entry which is preliminary data.</text>
</comment>
<evidence type="ECO:0000256" key="2">
    <source>
        <dbReference type="ARBA" id="ARBA00009865"/>
    </source>
</evidence>
<dbReference type="SUPFAM" id="SSF75005">
    <property type="entry name" value="Arabinanase/levansucrase/invertase"/>
    <property type="match status" value="1"/>
</dbReference>
<evidence type="ECO:0000313" key="7">
    <source>
        <dbReference type="EMBL" id="PWK83583.1"/>
    </source>
</evidence>
<dbReference type="Gene3D" id="2.80.10.50">
    <property type="match status" value="3"/>
</dbReference>
<feature type="domain" description="Ricin B lectin" evidence="6">
    <location>
        <begin position="49"/>
        <end position="186"/>
    </location>
</feature>
<sequence>MTQPLHDPAPPRRAYRRRTALVLAGALIVSGAAALVTQPSAQAALIDPAAYYQIVSRHSGKAVAVAGQSTADGAGLEQRTRADAASQQFQFVDAGSGYHKLRARHSGKVVDVASASTADGANVVQWTDNGGTNQQFRVTDADNGHLKLVNRNSGKPLSVRDQSTADGARISQYTDTGAANQQWQLVRVDATPAPKYAGYLFSYFTGENSSAGEQVHFALSQGNDPTRWRQLGGGRPVLTSAVGTRGVRDPFILRSPQGDKFYQIATDLRMYGNGNWDQVQRTGSKSIVVWESTDLVNWSAPRLARVSPDTAGNTWAPEAYYDESLGQFVVFWASKLYAANDPNHTGNTYNRMMYATTSDFRTFSAAQVWVDKGHSTIDSTLTKHNGTYYRFTKDERSPSQSACGKFVLAEKSATILNRNYSFVTDCLGNNAISQGEGPLVFRSNTEERWYMFIDEYGGRGYVPFTTTDLNTRQWTPVSSYTMPGRPRHGTVLPVTQAEYDRLLQRWG</sequence>
<evidence type="ECO:0000256" key="1">
    <source>
        <dbReference type="ARBA" id="ARBA00004834"/>
    </source>
</evidence>
<evidence type="ECO:0000313" key="8">
    <source>
        <dbReference type="Proteomes" id="UP000246005"/>
    </source>
</evidence>
<dbReference type="InterPro" id="IPR006311">
    <property type="entry name" value="TAT_signal"/>
</dbReference>
<dbReference type="CDD" id="cd08983">
    <property type="entry name" value="GH43_Bt3655-like"/>
    <property type="match status" value="1"/>
</dbReference>
<keyword evidence="4 5" id="KW-0326">Glycosidase</keyword>
<dbReference type="GO" id="GO:0005975">
    <property type="term" value="P:carbohydrate metabolic process"/>
    <property type="evidence" value="ECO:0007669"/>
    <property type="project" value="InterPro"/>
</dbReference>
<organism evidence="7 8">
    <name type="scientific">Lentzea atacamensis</name>
    <dbReference type="NCBI Taxonomy" id="531938"/>
    <lineage>
        <taxon>Bacteria</taxon>
        <taxon>Bacillati</taxon>
        <taxon>Actinomycetota</taxon>
        <taxon>Actinomycetes</taxon>
        <taxon>Pseudonocardiales</taxon>
        <taxon>Pseudonocardiaceae</taxon>
        <taxon>Lentzea</taxon>
    </lineage>
</organism>
<keyword evidence="3 5" id="KW-0378">Hydrolase</keyword>
<dbReference type="SUPFAM" id="SSF50370">
    <property type="entry name" value="Ricin B-like lectins"/>
    <property type="match status" value="1"/>
</dbReference>
<dbReference type="Gene3D" id="2.115.10.20">
    <property type="entry name" value="Glycosyl hydrolase domain, family 43"/>
    <property type="match status" value="1"/>
</dbReference>
<comment type="pathway">
    <text evidence="1">Glycan metabolism; L-arabinan degradation.</text>
</comment>
<evidence type="ECO:0000259" key="6">
    <source>
        <dbReference type="SMART" id="SM00458"/>
    </source>
</evidence>
<dbReference type="InterPro" id="IPR023296">
    <property type="entry name" value="Glyco_hydro_beta-prop_sf"/>
</dbReference>
<dbReference type="PANTHER" id="PTHR43301:SF3">
    <property type="entry name" value="ARABINAN ENDO-1,5-ALPHA-L-ARABINOSIDASE A-RELATED"/>
    <property type="match status" value="1"/>
</dbReference>
<evidence type="ECO:0000256" key="4">
    <source>
        <dbReference type="ARBA" id="ARBA00023295"/>
    </source>
</evidence>
<dbReference type="AlphaFoldDB" id="A0A316HSK7"/>
<dbReference type="EMBL" id="QGHB01000010">
    <property type="protein sequence ID" value="PWK83583.1"/>
    <property type="molecule type" value="Genomic_DNA"/>
</dbReference>
<dbReference type="InterPro" id="IPR000772">
    <property type="entry name" value="Ricin_B_lectin"/>
</dbReference>
<accession>A0A316HSK7</accession>
<gene>
    <name evidence="7" type="ORF">C8D88_11039</name>
</gene>
<proteinExistence type="inferred from homology"/>
<dbReference type="PROSITE" id="PS50231">
    <property type="entry name" value="RICIN_B_LECTIN"/>
    <property type="match status" value="1"/>
</dbReference>
<dbReference type="InterPro" id="IPR050727">
    <property type="entry name" value="GH43_arabinanases"/>
</dbReference>
<comment type="similarity">
    <text evidence="2 5">Belongs to the glycosyl hydrolase 43 family.</text>
</comment>
<dbReference type="Pfam" id="PF04616">
    <property type="entry name" value="Glyco_hydro_43"/>
    <property type="match status" value="1"/>
</dbReference>
<dbReference type="Pfam" id="PF14200">
    <property type="entry name" value="RicinB_lectin_2"/>
    <property type="match status" value="2"/>
</dbReference>
<dbReference type="InterPro" id="IPR006710">
    <property type="entry name" value="Glyco_hydro_43"/>
</dbReference>
<dbReference type="Proteomes" id="UP000246005">
    <property type="component" value="Unassembled WGS sequence"/>
</dbReference>
<dbReference type="InterPro" id="IPR035992">
    <property type="entry name" value="Ricin_B-like_lectins"/>
</dbReference>